<evidence type="ECO:0000256" key="1">
    <source>
        <dbReference type="SAM" id="MobiDB-lite"/>
    </source>
</evidence>
<reference evidence="3 4" key="2">
    <citation type="journal article" date="2013" name="Plant Cell Physiol.">
        <title>Rice Annotation Project Database (RAP-DB): an integrative and interactive database for rice genomics.</title>
        <authorList>
            <person name="Sakai H."/>
            <person name="Lee S.S."/>
            <person name="Tanaka T."/>
            <person name="Numa H."/>
            <person name="Kim J."/>
            <person name="Kawahara Y."/>
            <person name="Wakimoto H."/>
            <person name="Yang C.C."/>
            <person name="Iwamoto M."/>
            <person name="Abe T."/>
            <person name="Yamada Y."/>
            <person name="Muto A."/>
            <person name="Inokuchi H."/>
            <person name="Ikemura T."/>
            <person name="Matsumoto T."/>
            <person name="Sasaki T."/>
            <person name="Itoh T."/>
        </authorList>
    </citation>
    <scope>NUCLEOTIDE SEQUENCE [LARGE SCALE GENOMIC DNA]</scope>
    <source>
        <strain evidence="4">cv. Nipponbare</strain>
    </source>
</reference>
<dbReference type="OMA" id="ATHIGAK"/>
<dbReference type="InterPro" id="IPR009057">
    <property type="entry name" value="Homeodomain-like_sf"/>
</dbReference>
<reference evidence="4" key="1">
    <citation type="journal article" date="2005" name="Nature">
        <title>The map-based sequence of the rice genome.</title>
        <authorList>
            <consortium name="International rice genome sequencing project (IRGSP)"/>
            <person name="Matsumoto T."/>
            <person name="Wu J."/>
            <person name="Kanamori H."/>
            <person name="Katayose Y."/>
            <person name="Fujisawa M."/>
            <person name="Namiki N."/>
            <person name="Mizuno H."/>
            <person name="Yamamoto K."/>
            <person name="Antonio B.A."/>
            <person name="Baba T."/>
            <person name="Sakata K."/>
            <person name="Nagamura Y."/>
            <person name="Aoki H."/>
            <person name="Arikawa K."/>
            <person name="Arita K."/>
            <person name="Bito T."/>
            <person name="Chiden Y."/>
            <person name="Fujitsuka N."/>
            <person name="Fukunaka R."/>
            <person name="Hamada M."/>
            <person name="Harada C."/>
            <person name="Hayashi A."/>
            <person name="Hijishita S."/>
            <person name="Honda M."/>
            <person name="Hosokawa S."/>
            <person name="Ichikawa Y."/>
            <person name="Idonuma A."/>
            <person name="Iijima M."/>
            <person name="Ikeda M."/>
            <person name="Ikeno M."/>
            <person name="Ito K."/>
            <person name="Ito S."/>
            <person name="Ito T."/>
            <person name="Ito Y."/>
            <person name="Ito Y."/>
            <person name="Iwabuchi A."/>
            <person name="Kamiya K."/>
            <person name="Karasawa W."/>
            <person name="Kurita K."/>
            <person name="Katagiri S."/>
            <person name="Kikuta A."/>
            <person name="Kobayashi H."/>
            <person name="Kobayashi N."/>
            <person name="Machita K."/>
            <person name="Maehara T."/>
            <person name="Masukawa M."/>
            <person name="Mizubayashi T."/>
            <person name="Mukai Y."/>
            <person name="Nagasaki H."/>
            <person name="Nagata Y."/>
            <person name="Naito S."/>
            <person name="Nakashima M."/>
            <person name="Nakama Y."/>
            <person name="Nakamichi Y."/>
            <person name="Nakamura M."/>
            <person name="Meguro A."/>
            <person name="Negishi M."/>
            <person name="Ohta I."/>
            <person name="Ohta T."/>
            <person name="Okamoto M."/>
            <person name="Ono N."/>
            <person name="Saji S."/>
            <person name="Sakaguchi M."/>
            <person name="Sakai K."/>
            <person name="Shibata M."/>
            <person name="Shimokawa T."/>
            <person name="Song J."/>
            <person name="Takazaki Y."/>
            <person name="Terasawa K."/>
            <person name="Tsugane M."/>
            <person name="Tsuji K."/>
            <person name="Ueda S."/>
            <person name="Waki K."/>
            <person name="Yamagata H."/>
            <person name="Yamamoto M."/>
            <person name="Yamamoto S."/>
            <person name="Yamane H."/>
            <person name="Yoshiki S."/>
            <person name="Yoshihara R."/>
            <person name="Yukawa K."/>
            <person name="Zhong H."/>
            <person name="Yano M."/>
            <person name="Yuan Q."/>
            <person name="Ouyang S."/>
            <person name="Liu J."/>
            <person name="Jones K.M."/>
            <person name="Gansberger K."/>
            <person name="Moffat K."/>
            <person name="Hill J."/>
            <person name="Bera J."/>
            <person name="Fadrosh D."/>
            <person name="Jin S."/>
            <person name="Johri S."/>
            <person name="Kim M."/>
            <person name="Overton L."/>
            <person name="Reardon M."/>
            <person name="Tsitrin T."/>
            <person name="Vuong H."/>
            <person name="Weaver B."/>
            <person name="Ciecko A."/>
            <person name="Tallon L."/>
            <person name="Jackson J."/>
            <person name="Pai G."/>
            <person name="Aken S.V."/>
            <person name="Utterback T."/>
            <person name="Reidmuller S."/>
            <person name="Feldblyum T."/>
            <person name="Hsiao J."/>
            <person name="Zismann V."/>
            <person name="Iobst S."/>
            <person name="de Vazeille A.R."/>
            <person name="Buell C.R."/>
            <person name="Ying K."/>
            <person name="Li Y."/>
            <person name="Lu T."/>
            <person name="Huang Y."/>
            <person name="Zhao Q."/>
            <person name="Feng Q."/>
            <person name="Zhang L."/>
            <person name="Zhu J."/>
            <person name="Weng Q."/>
            <person name="Mu J."/>
            <person name="Lu Y."/>
            <person name="Fan D."/>
            <person name="Liu Y."/>
            <person name="Guan J."/>
            <person name="Zhang Y."/>
            <person name="Yu S."/>
            <person name="Liu X."/>
            <person name="Zhang Y."/>
            <person name="Hong G."/>
            <person name="Han B."/>
            <person name="Choisne N."/>
            <person name="Demange N."/>
            <person name="Orjeda G."/>
            <person name="Samain S."/>
            <person name="Cattolico L."/>
            <person name="Pelletier E."/>
            <person name="Couloux A."/>
            <person name="Segurens B."/>
            <person name="Wincker P."/>
            <person name="D'Hont A."/>
            <person name="Scarpelli C."/>
            <person name="Weissenbach J."/>
            <person name="Salanoubat M."/>
            <person name="Quetier F."/>
            <person name="Yu Y."/>
            <person name="Kim H.R."/>
            <person name="Rambo T."/>
            <person name="Currie J."/>
            <person name="Collura K."/>
            <person name="Luo M."/>
            <person name="Yang T."/>
            <person name="Ammiraju J.S.S."/>
            <person name="Engler F."/>
            <person name="Soderlund C."/>
            <person name="Wing R.A."/>
            <person name="Palmer L.E."/>
            <person name="de la Bastide M."/>
            <person name="Spiegel L."/>
            <person name="Nascimento L."/>
            <person name="Zutavern T."/>
            <person name="O'Shaughnessy A."/>
            <person name="Dike S."/>
            <person name="Dedhia N."/>
            <person name="Preston R."/>
            <person name="Balija V."/>
            <person name="McCombie W.R."/>
            <person name="Chow T."/>
            <person name="Chen H."/>
            <person name="Chung M."/>
            <person name="Chen C."/>
            <person name="Shaw J."/>
            <person name="Wu H."/>
            <person name="Hsiao K."/>
            <person name="Chao Y."/>
            <person name="Chu M."/>
            <person name="Cheng C."/>
            <person name="Hour A."/>
            <person name="Lee P."/>
            <person name="Lin S."/>
            <person name="Lin Y."/>
            <person name="Liou J."/>
            <person name="Liu S."/>
            <person name="Hsing Y."/>
            <person name="Raghuvanshi S."/>
            <person name="Mohanty A."/>
            <person name="Bharti A.K."/>
            <person name="Gaur A."/>
            <person name="Gupta V."/>
            <person name="Kumar D."/>
            <person name="Ravi V."/>
            <person name="Vij S."/>
            <person name="Kapur A."/>
            <person name="Khurana P."/>
            <person name="Khurana P."/>
            <person name="Khurana J.P."/>
            <person name="Tyagi A.K."/>
            <person name="Gaikwad K."/>
            <person name="Singh A."/>
            <person name="Dalal V."/>
            <person name="Srivastava S."/>
            <person name="Dixit A."/>
            <person name="Pal A.K."/>
            <person name="Ghazi I.A."/>
            <person name="Yadav M."/>
            <person name="Pandit A."/>
            <person name="Bhargava A."/>
            <person name="Sureshbabu K."/>
            <person name="Batra K."/>
            <person name="Sharma T.R."/>
            <person name="Mohapatra T."/>
            <person name="Singh N.K."/>
            <person name="Messing J."/>
            <person name="Nelson A.B."/>
            <person name="Fuks G."/>
            <person name="Kavchok S."/>
            <person name="Keizer G."/>
            <person name="Linton E."/>
            <person name="Llaca V."/>
            <person name="Song R."/>
            <person name="Tanyolac B."/>
            <person name="Young S."/>
            <person name="Ho-Il K."/>
            <person name="Hahn J.H."/>
            <person name="Sangsakoo G."/>
            <person name="Vanavichit A."/>
            <person name="de Mattos Luiz.A.T."/>
            <person name="Zimmer P.D."/>
            <person name="Malone G."/>
            <person name="Dellagostin O."/>
            <person name="de Oliveira A.C."/>
            <person name="Bevan M."/>
            <person name="Bancroft I."/>
            <person name="Minx P."/>
            <person name="Cordum H."/>
            <person name="Wilson R."/>
            <person name="Cheng Z."/>
            <person name="Jin W."/>
            <person name="Jiang J."/>
            <person name="Leong S.A."/>
            <person name="Iwama H."/>
            <person name="Gojobori T."/>
            <person name="Itoh T."/>
            <person name="Niimura Y."/>
            <person name="Fujii Y."/>
            <person name="Habara T."/>
            <person name="Sakai H."/>
            <person name="Sato Y."/>
            <person name="Wilson G."/>
            <person name="Kumar K."/>
            <person name="McCouch S."/>
            <person name="Juretic N."/>
            <person name="Hoen D."/>
            <person name="Wright S."/>
            <person name="Bruskiewich R."/>
            <person name="Bureau T."/>
            <person name="Miyao A."/>
            <person name="Hirochika H."/>
            <person name="Nishikawa T."/>
            <person name="Kadowaki K."/>
            <person name="Sugiura M."/>
            <person name="Burr B."/>
            <person name="Sasaki T."/>
        </authorList>
    </citation>
    <scope>NUCLEOTIDE SEQUENCE [LARGE SCALE GENOMIC DNA]</scope>
    <source>
        <strain evidence="4">cv. Nipponbare</strain>
    </source>
</reference>
<dbReference type="AlphaFoldDB" id="A0A0N7KD49"/>
<dbReference type="EMBL" id="AP014957">
    <property type="protein sequence ID" value="BAS72625.1"/>
    <property type="molecule type" value="Genomic_DNA"/>
</dbReference>
<protein>
    <submittedName>
        <fullName evidence="3">Os01g0549300 protein</fullName>
    </submittedName>
</protein>
<feature type="region of interest" description="Disordered" evidence="1">
    <location>
        <begin position="1"/>
        <end position="72"/>
    </location>
</feature>
<name>A0A0N7KD49_ORYSJ</name>
<dbReference type="InterPro" id="IPR001005">
    <property type="entry name" value="SANT/Myb"/>
</dbReference>
<gene>
    <name evidence="3" type="ordered locus">Os01g0549300</name>
    <name evidence="3" type="ORF">OSNPB_010549300</name>
</gene>
<dbReference type="Proteomes" id="UP000059680">
    <property type="component" value="Chromosome 1"/>
</dbReference>
<dbReference type="Gramene" id="Os01t0549300-01">
    <property type="protein sequence ID" value="Os01t0549300-01"/>
    <property type="gene ID" value="Os01g0549300"/>
</dbReference>
<organism evidence="3 4">
    <name type="scientific">Oryza sativa subsp. japonica</name>
    <name type="common">Rice</name>
    <dbReference type="NCBI Taxonomy" id="39947"/>
    <lineage>
        <taxon>Eukaryota</taxon>
        <taxon>Viridiplantae</taxon>
        <taxon>Streptophyta</taxon>
        <taxon>Embryophyta</taxon>
        <taxon>Tracheophyta</taxon>
        <taxon>Spermatophyta</taxon>
        <taxon>Magnoliopsida</taxon>
        <taxon>Liliopsida</taxon>
        <taxon>Poales</taxon>
        <taxon>Poaceae</taxon>
        <taxon>BOP clade</taxon>
        <taxon>Oryzoideae</taxon>
        <taxon>Oryzeae</taxon>
        <taxon>Oryzinae</taxon>
        <taxon>Oryza</taxon>
        <taxon>Oryza sativa</taxon>
    </lineage>
</organism>
<dbReference type="FunCoup" id="A0A0N7KD49">
    <property type="interactions" value="2"/>
</dbReference>
<evidence type="ECO:0000313" key="4">
    <source>
        <dbReference type="Proteomes" id="UP000059680"/>
    </source>
</evidence>
<dbReference type="PANTHER" id="PTHR45224:SF3">
    <property type="entry name" value="OS11G0506300 PROTEIN"/>
    <property type="match status" value="1"/>
</dbReference>
<feature type="non-terminal residue" evidence="3">
    <location>
        <position position="518"/>
    </location>
</feature>
<evidence type="ECO:0000259" key="2">
    <source>
        <dbReference type="PROSITE" id="PS50090"/>
    </source>
</evidence>
<dbReference type="PROSITE" id="PS50090">
    <property type="entry name" value="MYB_LIKE"/>
    <property type="match status" value="1"/>
</dbReference>
<dbReference type="PaxDb" id="39947-A0A0N7KD49"/>
<feature type="compositionally biased region" description="Basic residues" evidence="1">
    <location>
        <begin position="1"/>
        <end position="16"/>
    </location>
</feature>
<reference evidence="3 4" key="3">
    <citation type="journal article" date="2013" name="Rice">
        <title>Improvement of the Oryza sativa Nipponbare reference genome using next generation sequence and optical map data.</title>
        <authorList>
            <person name="Kawahara Y."/>
            <person name="de la Bastide M."/>
            <person name="Hamilton J.P."/>
            <person name="Kanamori H."/>
            <person name="McCombie W.R."/>
            <person name="Ouyang S."/>
            <person name="Schwartz D.C."/>
            <person name="Tanaka T."/>
            <person name="Wu J."/>
            <person name="Zhou S."/>
            <person name="Childs K.L."/>
            <person name="Davidson R.M."/>
            <person name="Lin H."/>
            <person name="Quesada-Ocampo L."/>
            <person name="Vaillancourt B."/>
            <person name="Sakai H."/>
            <person name="Lee S.S."/>
            <person name="Kim J."/>
            <person name="Numa H."/>
            <person name="Itoh T."/>
            <person name="Buell C.R."/>
            <person name="Matsumoto T."/>
        </authorList>
    </citation>
    <scope>NUCLEOTIDE SEQUENCE [LARGE SCALE GENOMIC DNA]</scope>
    <source>
        <strain evidence="4">cv. Nipponbare</strain>
    </source>
</reference>
<sequence length="518" mass="57613">KRRELRPLARRRRRPVLRGGRGKLSTVVRARRPEATARQDLARRARVREISPQNPGRKKKGGTPEASDAAAAAPARTLGCGVGSATAALPFSRGGRGVGLAPPPRSLGRGGGPAVAAIPPGGFPSYSASMDGFPFPPPFDGSYRGGFPSSSAWLDASGGDESSPGSWDKDVHPRGGFMSYFGNHAQNSHLVGAPIYIADASSPPEVEILQGNDDGNGNGNVRTEKRILWTEEEDIILMSAWIEHSTDSTCGADKGGGQYWGEVVESYNKTTPPLRKRNLKQCKDRWHKINRWTDLFECAYVKARRIFTSGYSNQMWIDAAHKFYVDDNKEAKLGPFVLMEVWKICREVSKWKTYNDNLRNARKRKSFHLEGDSEEADDTFDEMPKRPMGQKAAKKAALDAKIKSNGLGSSDDGHSKESPIQLDKFDRYSKFQEENNDKRMKLLDRQEKISSEKLEATKIAHLTAQEYKEGRKLEKESKMMETYNSLISQDTSSMSAEEKAQRVSMMKCLMKTLFPESD</sequence>
<dbReference type="SUPFAM" id="SSF46689">
    <property type="entry name" value="Homeodomain-like"/>
    <property type="match status" value="1"/>
</dbReference>
<keyword evidence="4" id="KW-1185">Reference proteome</keyword>
<dbReference type="InParanoid" id="A0A0N7KD49"/>
<feature type="compositionally biased region" description="Basic and acidic residues" evidence="1">
    <location>
        <begin position="31"/>
        <end position="49"/>
    </location>
</feature>
<dbReference type="eggNOG" id="ENOG502R46G">
    <property type="taxonomic scope" value="Eukaryota"/>
</dbReference>
<proteinExistence type="predicted"/>
<evidence type="ECO:0000313" key="3">
    <source>
        <dbReference type="EMBL" id="BAS72625.1"/>
    </source>
</evidence>
<feature type="domain" description="Myb-like" evidence="2">
    <location>
        <begin position="229"/>
        <end position="290"/>
    </location>
</feature>
<accession>A0A0N7KD49</accession>
<dbReference type="PANTHER" id="PTHR45224">
    <property type="entry name" value="OS01G0527900 PROTEIN-RELATED"/>
    <property type="match status" value="1"/>
</dbReference>
<dbReference type="Gene3D" id="1.10.10.60">
    <property type="entry name" value="Homeodomain-like"/>
    <property type="match status" value="1"/>
</dbReference>